<evidence type="ECO:0000313" key="2">
    <source>
        <dbReference type="Proteomes" id="UP000503011"/>
    </source>
</evidence>
<gene>
    <name evidence="1" type="ORF">Psuf_083670</name>
</gene>
<dbReference type="NCBIfam" id="TIGR02241">
    <property type="entry name" value="conserved hypothetical phage tail region protein"/>
    <property type="match status" value="1"/>
</dbReference>
<dbReference type="Proteomes" id="UP000503011">
    <property type="component" value="Chromosome"/>
</dbReference>
<proteinExistence type="predicted"/>
<keyword evidence="2" id="KW-1185">Reference proteome</keyword>
<name>A0A6F8YYB3_9ACTN</name>
<dbReference type="KEGG" id="psuu:Psuf_083670"/>
<sequence length="145" mass="15963">MYPMTTLHFQVSWGDSQNTASFSEVSGLTMEADPIDYRGGADVSLSVRKIPGLRKYGNVTLKRGIAPAEGGNGLFEWYKTISAGTVQRRPVVISLLNEERKPVMTWKIRDAWPVKIEGPGLKATGNEIAIETVEFVHEGVEIEVA</sequence>
<dbReference type="InterPro" id="IPR011747">
    <property type="entry name" value="CHP02241"/>
</dbReference>
<protein>
    <recommendedName>
        <fullName evidence="3">Phage tail protein</fullName>
    </recommendedName>
</protein>
<reference evidence="1 2" key="1">
    <citation type="submission" date="2020-03" db="EMBL/GenBank/DDBJ databases">
        <title>Whole genome shotgun sequence of Phytohabitans suffuscus NBRC 105367.</title>
        <authorList>
            <person name="Komaki H."/>
            <person name="Tamura T."/>
        </authorList>
    </citation>
    <scope>NUCLEOTIDE SEQUENCE [LARGE SCALE GENOMIC DNA]</scope>
    <source>
        <strain evidence="1 2">NBRC 105367</strain>
    </source>
</reference>
<accession>A0A6F8YYB3</accession>
<dbReference type="AlphaFoldDB" id="A0A6F8YYB3"/>
<dbReference type="EMBL" id="AP022871">
    <property type="protein sequence ID" value="BCB91054.1"/>
    <property type="molecule type" value="Genomic_DNA"/>
</dbReference>
<dbReference type="PANTHER" id="PTHR38009:SF1">
    <property type="entry name" value="CONSERVED HYPOTHETICAL PHAGE TAIL PROTEIN"/>
    <property type="match status" value="1"/>
</dbReference>
<organism evidence="1 2">
    <name type="scientific">Phytohabitans suffuscus</name>
    <dbReference type="NCBI Taxonomy" id="624315"/>
    <lineage>
        <taxon>Bacteria</taxon>
        <taxon>Bacillati</taxon>
        <taxon>Actinomycetota</taxon>
        <taxon>Actinomycetes</taxon>
        <taxon>Micromonosporales</taxon>
        <taxon>Micromonosporaceae</taxon>
    </lineage>
</organism>
<dbReference type="GO" id="GO:0005198">
    <property type="term" value="F:structural molecule activity"/>
    <property type="evidence" value="ECO:0007669"/>
    <property type="project" value="InterPro"/>
</dbReference>
<evidence type="ECO:0008006" key="3">
    <source>
        <dbReference type="Google" id="ProtNLM"/>
    </source>
</evidence>
<dbReference type="Pfam" id="PF06841">
    <property type="entry name" value="Phage_T4_gp19"/>
    <property type="match status" value="1"/>
</dbReference>
<dbReference type="PANTHER" id="PTHR38009">
    <property type="entry name" value="CONSERVED HYPOTHETICAL PHAGE TAIL PROTEIN"/>
    <property type="match status" value="1"/>
</dbReference>
<evidence type="ECO:0000313" key="1">
    <source>
        <dbReference type="EMBL" id="BCB91054.1"/>
    </source>
</evidence>
<reference evidence="1 2" key="2">
    <citation type="submission" date="2020-03" db="EMBL/GenBank/DDBJ databases">
        <authorList>
            <person name="Ichikawa N."/>
            <person name="Kimura A."/>
            <person name="Kitahashi Y."/>
            <person name="Uohara A."/>
        </authorList>
    </citation>
    <scope>NUCLEOTIDE SEQUENCE [LARGE SCALE GENOMIC DNA]</scope>
    <source>
        <strain evidence="1 2">NBRC 105367</strain>
    </source>
</reference>
<dbReference type="InterPro" id="IPR010667">
    <property type="entry name" value="Phage_T4_Gp19"/>
</dbReference>